<proteinExistence type="predicted"/>
<protein>
    <submittedName>
        <fullName evidence="1">Uncharacterized protein</fullName>
    </submittedName>
</protein>
<dbReference type="Proteomes" id="UP000028981">
    <property type="component" value="Unassembled WGS sequence"/>
</dbReference>
<dbReference type="RefSeq" id="WP_035079439.1">
    <property type="nucleotide sequence ID" value="NZ_JQGC01000003.1"/>
</dbReference>
<dbReference type="AlphaFoldDB" id="A0A087M5E0"/>
<name>A0A087M5E0_9HYPH</name>
<comment type="caution">
    <text evidence="1">The sequence shown here is derived from an EMBL/GenBank/DDBJ whole genome shotgun (WGS) entry which is preliminary data.</text>
</comment>
<accession>A0A087M5E0</accession>
<gene>
    <name evidence="1" type="ORF">JP75_03720</name>
</gene>
<organism evidence="1 2">
    <name type="scientific">Devosia riboflavina</name>
    <dbReference type="NCBI Taxonomy" id="46914"/>
    <lineage>
        <taxon>Bacteria</taxon>
        <taxon>Pseudomonadati</taxon>
        <taxon>Pseudomonadota</taxon>
        <taxon>Alphaproteobacteria</taxon>
        <taxon>Hyphomicrobiales</taxon>
        <taxon>Devosiaceae</taxon>
        <taxon>Devosia</taxon>
    </lineage>
</organism>
<evidence type="ECO:0000313" key="1">
    <source>
        <dbReference type="EMBL" id="KFL32093.1"/>
    </source>
</evidence>
<dbReference type="OrthoDB" id="7948483at2"/>
<reference evidence="1 2" key="1">
    <citation type="submission" date="2014-08" db="EMBL/GenBank/DDBJ databases">
        <authorList>
            <person name="Hassan Y.I."/>
            <person name="Lepp D."/>
            <person name="Zhou T."/>
        </authorList>
    </citation>
    <scope>NUCLEOTIDE SEQUENCE [LARGE SCALE GENOMIC DNA]</scope>
    <source>
        <strain evidence="1 2">IFO13584</strain>
    </source>
</reference>
<dbReference type="EMBL" id="JQGC01000003">
    <property type="protein sequence ID" value="KFL32093.1"/>
    <property type="molecule type" value="Genomic_DNA"/>
</dbReference>
<evidence type="ECO:0000313" key="2">
    <source>
        <dbReference type="Proteomes" id="UP000028981"/>
    </source>
</evidence>
<keyword evidence="2" id="KW-1185">Reference proteome</keyword>
<sequence>MILSDTTNMLADCGAVTFAPNDVSASALGTLATKFGFGTVANYTQFAELPKNRLTYFLVHGLLPDGAKQRIIHGLRSSDHIFRRFAPIVCFVTTGPRHQIVPLVQMGFDEVLFVSDGIADMSHKLSEQLQHELLYVEAEHYFGPDRRRIERVDPNDPRRRLGGSECRRIRVVRDPRMGISTMDVA</sequence>